<feature type="transmembrane region" description="Helical" evidence="9">
    <location>
        <begin position="146"/>
        <end position="166"/>
    </location>
</feature>
<feature type="transmembrane region" description="Helical" evidence="9">
    <location>
        <begin position="54"/>
        <end position="75"/>
    </location>
</feature>
<sequence length="220" mass="23734">MKEEIANACKQQEEPETAAPSACAEHSAQAEGKKSAPRAKRTRKLFSASGIAKLAMLSALAFAVTFLEFPIFPAASFLQLDFANVFVLIGGFMYGPLAAVIISGVKECLCLLKTSTGGVGEIANFIITFCFVILPTVVYRYKKGLLSVSLTLAAGVVLQVAAGLLSNRFINFPLFMGDSAAEMFAALWWYVALFNLIKGVAVSAVTVLLYKRISWLLDKF</sequence>
<feature type="transmembrane region" description="Helical" evidence="9">
    <location>
        <begin position="122"/>
        <end position="139"/>
    </location>
</feature>
<dbReference type="PANTHER" id="PTHR38438">
    <property type="entry name" value="RIBOFLAVIN TRANSPORTER RIBU"/>
    <property type="match status" value="1"/>
</dbReference>
<comment type="subcellular location">
    <subcellularLocation>
        <location evidence="1">Cell membrane</location>
        <topology evidence="1">Multi-pass membrane protein</topology>
    </subcellularLocation>
</comment>
<dbReference type="GO" id="GO:0032217">
    <property type="term" value="F:riboflavin transmembrane transporter activity"/>
    <property type="evidence" value="ECO:0007669"/>
    <property type="project" value="InterPro"/>
</dbReference>
<evidence type="ECO:0000256" key="6">
    <source>
        <dbReference type="ARBA" id="ARBA00022989"/>
    </source>
</evidence>
<reference evidence="10" key="1">
    <citation type="journal article" date="2021" name="PeerJ">
        <title>Extensive microbial diversity within the chicken gut microbiome revealed by metagenomics and culture.</title>
        <authorList>
            <person name="Gilroy R."/>
            <person name="Ravi A."/>
            <person name="Getino M."/>
            <person name="Pursley I."/>
            <person name="Horton D.L."/>
            <person name="Alikhan N.F."/>
            <person name="Baker D."/>
            <person name="Gharbi K."/>
            <person name="Hall N."/>
            <person name="Watson M."/>
            <person name="Adriaenssens E.M."/>
            <person name="Foster-Nyarko E."/>
            <person name="Jarju S."/>
            <person name="Secka A."/>
            <person name="Antonio M."/>
            <person name="Oren A."/>
            <person name="Chaudhuri R.R."/>
            <person name="La Ragione R."/>
            <person name="Hildebrand F."/>
            <person name="Pallen M.J."/>
        </authorList>
    </citation>
    <scope>NUCLEOTIDE SEQUENCE</scope>
    <source>
        <strain evidence="10">CHK187-5294</strain>
    </source>
</reference>
<evidence type="ECO:0000256" key="9">
    <source>
        <dbReference type="SAM" id="Phobius"/>
    </source>
</evidence>
<comment type="similarity">
    <text evidence="2">Belongs to the prokaryotic riboflavin transporter (P-RFT) (TC 2.A.87) family.</text>
</comment>
<dbReference type="InterPro" id="IPR025720">
    <property type="entry name" value="RibU"/>
</dbReference>
<keyword evidence="3" id="KW-0813">Transport</keyword>
<dbReference type="GO" id="GO:0005886">
    <property type="term" value="C:plasma membrane"/>
    <property type="evidence" value="ECO:0007669"/>
    <property type="project" value="UniProtKB-SubCell"/>
</dbReference>
<dbReference type="EMBL" id="DXCL01000025">
    <property type="protein sequence ID" value="HIZ03410.1"/>
    <property type="molecule type" value="Genomic_DNA"/>
</dbReference>
<evidence type="ECO:0000256" key="7">
    <source>
        <dbReference type="ARBA" id="ARBA00023136"/>
    </source>
</evidence>
<dbReference type="Proteomes" id="UP000824132">
    <property type="component" value="Unassembled WGS sequence"/>
</dbReference>
<feature type="region of interest" description="Disordered" evidence="8">
    <location>
        <begin position="1"/>
        <end position="38"/>
    </location>
</feature>
<feature type="transmembrane region" description="Helical" evidence="9">
    <location>
        <begin position="82"/>
        <end position="102"/>
    </location>
</feature>
<dbReference type="Gene3D" id="1.10.1760.20">
    <property type="match status" value="1"/>
</dbReference>
<evidence type="ECO:0000256" key="3">
    <source>
        <dbReference type="ARBA" id="ARBA00022448"/>
    </source>
</evidence>
<dbReference type="InterPro" id="IPR024529">
    <property type="entry name" value="ECF_trnsprt_substrate-spec"/>
</dbReference>
<keyword evidence="5 9" id="KW-0812">Transmembrane</keyword>
<evidence type="ECO:0000256" key="4">
    <source>
        <dbReference type="ARBA" id="ARBA00022475"/>
    </source>
</evidence>
<name>A0A9D2CYW5_9FIRM</name>
<gene>
    <name evidence="10" type="ORF">H9727_03905</name>
</gene>
<organism evidence="10 11">
    <name type="scientific">Candidatus Borkfalkia avistercoris</name>
    <dbReference type="NCBI Taxonomy" id="2838504"/>
    <lineage>
        <taxon>Bacteria</taxon>
        <taxon>Bacillati</taxon>
        <taxon>Bacillota</taxon>
        <taxon>Clostridia</taxon>
        <taxon>Christensenellales</taxon>
        <taxon>Christensenellaceae</taxon>
        <taxon>Candidatus Borkfalkia</taxon>
    </lineage>
</organism>
<feature type="transmembrane region" description="Helical" evidence="9">
    <location>
        <begin position="186"/>
        <end position="210"/>
    </location>
</feature>
<evidence type="ECO:0000256" key="5">
    <source>
        <dbReference type="ARBA" id="ARBA00022692"/>
    </source>
</evidence>
<comment type="caution">
    <text evidence="10">The sequence shown here is derived from an EMBL/GenBank/DDBJ whole genome shotgun (WGS) entry which is preliminary data.</text>
</comment>
<proteinExistence type="inferred from homology"/>
<dbReference type="PANTHER" id="PTHR38438:SF1">
    <property type="entry name" value="RIBOFLAVIN TRANSPORTER RIBU"/>
    <property type="match status" value="1"/>
</dbReference>
<accession>A0A9D2CYW5</accession>
<evidence type="ECO:0000313" key="11">
    <source>
        <dbReference type="Proteomes" id="UP000824132"/>
    </source>
</evidence>
<reference evidence="10" key="2">
    <citation type="submission" date="2021-04" db="EMBL/GenBank/DDBJ databases">
        <authorList>
            <person name="Gilroy R."/>
        </authorList>
    </citation>
    <scope>NUCLEOTIDE SEQUENCE</scope>
    <source>
        <strain evidence="10">CHK187-5294</strain>
    </source>
</reference>
<evidence type="ECO:0000256" key="8">
    <source>
        <dbReference type="SAM" id="MobiDB-lite"/>
    </source>
</evidence>
<keyword evidence="7 9" id="KW-0472">Membrane</keyword>
<dbReference type="AlphaFoldDB" id="A0A9D2CYW5"/>
<evidence type="ECO:0000256" key="2">
    <source>
        <dbReference type="ARBA" id="ARBA00005540"/>
    </source>
</evidence>
<keyword evidence="6 9" id="KW-1133">Transmembrane helix</keyword>
<keyword evidence="4" id="KW-1003">Cell membrane</keyword>
<protein>
    <submittedName>
        <fullName evidence="10">ECF transporter S component</fullName>
    </submittedName>
</protein>
<evidence type="ECO:0000313" key="10">
    <source>
        <dbReference type="EMBL" id="HIZ03410.1"/>
    </source>
</evidence>
<evidence type="ECO:0000256" key="1">
    <source>
        <dbReference type="ARBA" id="ARBA00004651"/>
    </source>
</evidence>
<dbReference type="Pfam" id="PF12822">
    <property type="entry name" value="ECF_trnsprt"/>
    <property type="match status" value="1"/>
</dbReference>